<keyword evidence="2" id="KW-1185">Reference proteome</keyword>
<dbReference type="EMBL" id="JBBKTW010000011">
    <property type="protein sequence ID" value="MEN2991450.1"/>
    <property type="molecule type" value="Genomic_DNA"/>
</dbReference>
<dbReference type="RefSeq" id="WP_345932149.1">
    <property type="nucleotide sequence ID" value="NZ_JBBKTV010000002.1"/>
</dbReference>
<gene>
    <name evidence="1" type="ORF">WG926_24265</name>
</gene>
<evidence type="ECO:0000313" key="1">
    <source>
        <dbReference type="EMBL" id="MEN2991450.1"/>
    </source>
</evidence>
<evidence type="ECO:0000313" key="2">
    <source>
        <dbReference type="Proteomes" id="UP001413721"/>
    </source>
</evidence>
<protein>
    <submittedName>
        <fullName evidence="1">Uncharacterized protein</fullName>
    </submittedName>
</protein>
<name>A0ABU9YRM7_9PROT</name>
<sequence length="471" mass="49830">MLVYRGKLPPHSDAGAGEIVVIFLEAIEQNRPVLAIWQQNAASDGGVAQSHRTFGTIEQVTISANGKVVSFSGDLDYRFEGTVGSDGAEFVLDITNGRAGTRQQTVLRPSSAIAPSIDAVWNKNSVIVNDTSTAYYCSMEESSSHADIKSIILGSVGALYGFIGLLTLAPGTPFIVGASVAAQGAMLAGGSLVDTLIPSSTDGPVKTLLLPERRMSRLSESGYSVAPDNAVTLTQVTIRNGHILSVQVASYDGLGTDTVSLRYILNKIGGKWENLLELDLGSDQNKRIEARAIAVISGIDIPNKLLGEAFDYRSNLAECDGGTMINYQTQGLSNSYMFPPWPSSARPTFNIQAGSVLSFVESPSASLTSNASVLTLESSPLALIWRLPQYGVSDPSNRGISLGTAGDEADMRRIVAQHGGAFLVYSWGGNGGPVLGYTAAQNSGVQIVPTTVRTDLVYMSVLQEEAFLKAV</sequence>
<organism evidence="1 2">
    <name type="scientific">Tistrella arctica</name>
    <dbReference type="NCBI Taxonomy" id="3133430"/>
    <lineage>
        <taxon>Bacteria</taxon>
        <taxon>Pseudomonadati</taxon>
        <taxon>Pseudomonadota</taxon>
        <taxon>Alphaproteobacteria</taxon>
        <taxon>Geminicoccales</taxon>
        <taxon>Geminicoccaceae</taxon>
        <taxon>Tistrella</taxon>
    </lineage>
</organism>
<reference evidence="1 2" key="1">
    <citation type="submission" date="2024-03" db="EMBL/GenBank/DDBJ databases">
        <title>High-quality draft genome sequencing of Tistrella sp. BH-R2-4.</title>
        <authorList>
            <person name="Dong C."/>
        </authorList>
    </citation>
    <scope>NUCLEOTIDE SEQUENCE [LARGE SCALE GENOMIC DNA]</scope>
    <source>
        <strain evidence="1 2">BH-R2-4</strain>
    </source>
</reference>
<comment type="caution">
    <text evidence="1">The sequence shown here is derived from an EMBL/GenBank/DDBJ whole genome shotgun (WGS) entry which is preliminary data.</text>
</comment>
<accession>A0ABU9YRM7</accession>
<proteinExistence type="predicted"/>
<dbReference type="Proteomes" id="UP001413721">
    <property type="component" value="Unassembled WGS sequence"/>
</dbReference>